<dbReference type="Pfam" id="PF08843">
    <property type="entry name" value="AbiEii"/>
    <property type="match status" value="1"/>
</dbReference>
<protein>
    <recommendedName>
        <fullName evidence="3">Nucleotidyl transferase AbiEii/AbiGii toxin family protein</fullName>
    </recommendedName>
</protein>
<dbReference type="Proteomes" id="UP000066480">
    <property type="component" value="Chromosome"/>
</dbReference>
<sequence>MINGSPQYRTAEAFRRALHAHVKAEHDRTGRLSEHLNREFAYQRFLALVFAAAPENWVLKGGGSLMFRRPGARFTRDLDLLNLDPVTANEAVAELRDLVRPQPGDHLTYVFNRVETQQDRDQASIRVIASIGTTEFTRFDIDLVLNRPLRSAPDRVHPEPVIDMPGLPAMPVVLLHPVPDQLADKVCAMYEPHHGGHASSRYRDLHDLALIIDTESLDAARVLAALTHERKRRSLELPAAVTSPGLAWAKGYAKVVDGTSLPDHLRTLDGALTAVGACMDPLLSGTRTTGTWEPRQGWRT</sequence>
<gene>
    <name evidence="1" type="ORF">VV02_00965</name>
</gene>
<proteinExistence type="predicted"/>
<evidence type="ECO:0000313" key="1">
    <source>
        <dbReference type="EMBL" id="AKU14780.1"/>
    </source>
</evidence>
<accession>A0A0K1JDW9</accession>
<dbReference type="EMBL" id="CP011112">
    <property type="protein sequence ID" value="AKU14780.1"/>
    <property type="molecule type" value="Genomic_DNA"/>
</dbReference>
<name>A0A0K1JDW9_9MICO</name>
<dbReference type="AlphaFoldDB" id="A0A0K1JDW9"/>
<reference evidence="1 2" key="1">
    <citation type="submission" date="2015-03" db="EMBL/GenBank/DDBJ databases">
        <title>Luteipulveratus halotolerans sp. nov., a novel actinobacterium (Dermacoccaceae) from Sarawak, Malaysia.</title>
        <authorList>
            <person name="Juboi H."/>
            <person name="Basik A."/>
            <person name="Shamsul S.S."/>
            <person name="Arnold P."/>
            <person name="Schmitt E.K."/>
            <person name="Sanglier J.-J."/>
            <person name="Yeo T."/>
        </authorList>
    </citation>
    <scope>NUCLEOTIDE SEQUENCE [LARGE SCALE GENOMIC DNA]</scope>
    <source>
        <strain evidence="1 2">MN07-A0370</strain>
    </source>
</reference>
<evidence type="ECO:0008006" key="3">
    <source>
        <dbReference type="Google" id="ProtNLM"/>
    </source>
</evidence>
<dbReference type="RefSeq" id="WP_052589312.1">
    <property type="nucleotide sequence ID" value="NZ_CP011112.1"/>
</dbReference>
<organism evidence="1 2">
    <name type="scientific">Luteipulveratus mongoliensis</name>
    <dbReference type="NCBI Taxonomy" id="571913"/>
    <lineage>
        <taxon>Bacteria</taxon>
        <taxon>Bacillati</taxon>
        <taxon>Actinomycetota</taxon>
        <taxon>Actinomycetes</taxon>
        <taxon>Micrococcales</taxon>
        <taxon>Dermacoccaceae</taxon>
        <taxon>Luteipulveratus</taxon>
    </lineage>
</organism>
<dbReference type="InterPro" id="IPR014942">
    <property type="entry name" value="AbiEii"/>
</dbReference>
<dbReference type="KEGG" id="lmoi:VV02_00965"/>
<keyword evidence="2" id="KW-1185">Reference proteome</keyword>
<evidence type="ECO:0000313" key="2">
    <source>
        <dbReference type="Proteomes" id="UP000066480"/>
    </source>
</evidence>